<evidence type="ECO:0000259" key="6">
    <source>
        <dbReference type="Pfam" id="PF01557"/>
    </source>
</evidence>
<accession>A0AAD9ISX5</accession>
<organism evidence="7 8">
    <name type="scientific">Paralvinella palmiformis</name>
    <dbReference type="NCBI Taxonomy" id="53620"/>
    <lineage>
        <taxon>Eukaryota</taxon>
        <taxon>Metazoa</taxon>
        <taxon>Spiralia</taxon>
        <taxon>Lophotrochozoa</taxon>
        <taxon>Annelida</taxon>
        <taxon>Polychaeta</taxon>
        <taxon>Sedentaria</taxon>
        <taxon>Canalipalpata</taxon>
        <taxon>Terebellida</taxon>
        <taxon>Terebelliformia</taxon>
        <taxon>Alvinellidae</taxon>
        <taxon>Paralvinella</taxon>
    </lineage>
</organism>
<evidence type="ECO:0000256" key="5">
    <source>
        <dbReference type="ARBA" id="ARBA00044973"/>
    </source>
</evidence>
<comment type="similarity">
    <text evidence="1">Belongs to the FAH family.</text>
</comment>
<dbReference type="SUPFAM" id="SSF56529">
    <property type="entry name" value="FAH"/>
    <property type="match status" value="1"/>
</dbReference>
<evidence type="ECO:0000313" key="8">
    <source>
        <dbReference type="Proteomes" id="UP001208570"/>
    </source>
</evidence>
<evidence type="ECO:0000256" key="2">
    <source>
        <dbReference type="ARBA" id="ARBA00022723"/>
    </source>
</evidence>
<dbReference type="Pfam" id="PF01557">
    <property type="entry name" value="FAA_hydrolase"/>
    <property type="match status" value="1"/>
</dbReference>
<feature type="non-terminal residue" evidence="7">
    <location>
        <position position="191"/>
    </location>
</feature>
<dbReference type="Gene3D" id="3.90.850.10">
    <property type="entry name" value="Fumarylacetoacetase-like, C-terminal domain"/>
    <property type="match status" value="2"/>
</dbReference>
<dbReference type="PANTHER" id="PTHR11820">
    <property type="entry name" value="ACYLPYRUVASE"/>
    <property type="match status" value="1"/>
</dbReference>
<dbReference type="GO" id="GO:0005739">
    <property type="term" value="C:mitochondrion"/>
    <property type="evidence" value="ECO:0007669"/>
    <property type="project" value="TreeGrafter"/>
</dbReference>
<keyword evidence="8" id="KW-1185">Reference proteome</keyword>
<evidence type="ECO:0000256" key="4">
    <source>
        <dbReference type="ARBA" id="ARBA00044911"/>
    </source>
</evidence>
<feature type="domain" description="Fumarylacetoacetase-like C-terminal" evidence="6">
    <location>
        <begin position="55"/>
        <end position="188"/>
    </location>
</feature>
<dbReference type="AlphaFoldDB" id="A0AAD9ISX5"/>
<dbReference type="EC" id="5.3.2.2" evidence="5"/>
<keyword evidence="2" id="KW-0479">Metal-binding</keyword>
<dbReference type="InterPro" id="IPR036663">
    <property type="entry name" value="Fumarylacetoacetase_C_sf"/>
</dbReference>
<dbReference type="GO" id="GO:0018773">
    <property type="term" value="F:acetylpyruvate hydrolase activity"/>
    <property type="evidence" value="ECO:0007669"/>
    <property type="project" value="TreeGrafter"/>
</dbReference>
<dbReference type="EMBL" id="JAODUP010001377">
    <property type="protein sequence ID" value="KAK2140371.1"/>
    <property type="molecule type" value="Genomic_DNA"/>
</dbReference>
<comment type="catalytic activity">
    <reaction evidence="4">
        <text>oxaloacetate = enol-oxaloacetate</text>
        <dbReference type="Rhea" id="RHEA:16021"/>
        <dbReference type="ChEBI" id="CHEBI:16452"/>
        <dbReference type="ChEBI" id="CHEBI:17479"/>
        <dbReference type="EC" id="5.3.2.2"/>
    </reaction>
    <physiologicalReaction direction="right-to-left" evidence="4">
        <dbReference type="Rhea" id="RHEA:16023"/>
    </physiologicalReaction>
</comment>
<name>A0AAD9ISX5_9ANNE</name>
<evidence type="ECO:0000256" key="1">
    <source>
        <dbReference type="ARBA" id="ARBA00010211"/>
    </source>
</evidence>
<comment type="caution">
    <text evidence="7">The sequence shown here is derived from an EMBL/GenBank/DDBJ whole genome shotgun (WGS) entry which is preliminary data.</text>
</comment>
<protein>
    <recommendedName>
        <fullName evidence="5">oxaloacetate tautomerase</fullName>
        <ecNumber evidence="5">5.3.2.2</ecNumber>
    </recommendedName>
    <alternativeName>
        <fullName evidence="3">Fumarylacetoacetate hydrolase domain-containing protein 1</fullName>
    </alternativeName>
</protein>
<evidence type="ECO:0000313" key="7">
    <source>
        <dbReference type="EMBL" id="KAK2140371.1"/>
    </source>
</evidence>
<gene>
    <name evidence="7" type="ORF">LSH36_1377g00004</name>
</gene>
<sequence length="191" mass="21113">MSRPALSQFTEFGRKIIGVGANFKAQMKEMNIPQLREPRLFLKAPSSYIFKGQRIQEPLRRANVEKARYAIGGYCVALDMTDVERLSTARMAGLSWALAKSFDTACPVGELIPVEELTELNDVNLFLKVNGRLQQHGNTSDMVWPVVQLVSIISEFCTLEYGDMILTGTPAGVGIAKKGDVIEAGIRNFDS</sequence>
<reference evidence="7" key="1">
    <citation type="journal article" date="2023" name="Mol. Biol. Evol.">
        <title>Third-Generation Sequencing Reveals the Adaptive Role of the Epigenome in Three Deep-Sea Polychaetes.</title>
        <authorList>
            <person name="Perez M."/>
            <person name="Aroh O."/>
            <person name="Sun Y."/>
            <person name="Lan Y."/>
            <person name="Juniper S.K."/>
            <person name="Young C.R."/>
            <person name="Angers B."/>
            <person name="Qian P.Y."/>
        </authorList>
    </citation>
    <scope>NUCLEOTIDE SEQUENCE</scope>
    <source>
        <strain evidence="7">P08H-3</strain>
    </source>
</reference>
<dbReference type="GO" id="GO:0050163">
    <property type="term" value="F:oxaloacetate tautomerase activity"/>
    <property type="evidence" value="ECO:0007669"/>
    <property type="project" value="UniProtKB-EC"/>
</dbReference>
<dbReference type="PANTHER" id="PTHR11820:SF7">
    <property type="entry name" value="ACYLPYRUVASE FAHD1, MITOCHONDRIAL"/>
    <property type="match status" value="1"/>
</dbReference>
<proteinExistence type="inferred from homology"/>
<evidence type="ECO:0000256" key="3">
    <source>
        <dbReference type="ARBA" id="ARBA00042340"/>
    </source>
</evidence>
<dbReference type="Proteomes" id="UP001208570">
    <property type="component" value="Unassembled WGS sequence"/>
</dbReference>
<dbReference type="InterPro" id="IPR011234">
    <property type="entry name" value="Fumarylacetoacetase-like_C"/>
</dbReference>
<dbReference type="GO" id="GO:0046872">
    <property type="term" value="F:metal ion binding"/>
    <property type="evidence" value="ECO:0007669"/>
    <property type="project" value="UniProtKB-KW"/>
</dbReference>